<dbReference type="EMBL" id="JAWNGG020000103">
    <property type="protein sequence ID" value="KAK9301898.1"/>
    <property type="molecule type" value="Genomic_DNA"/>
</dbReference>
<dbReference type="Proteomes" id="UP001432146">
    <property type="component" value="Unassembled WGS sequence"/>
</dbReference>
<sequence length="76" mass="8609">MAENRRLVENLFHTSPGRGEWSGVRDETEERTQVEGIVITIEQMGKAIACLNPRKVLRVDGIPNAAIKEAFQRFPM</sequence>
<reference evidence="1 2" key="1">
    <citation type="submission" date="2024-05" db="EMBL/GenBank/DDBJ databases">
        <title>The nuclear and mitochondrial genome assemblies of Tetragonisca angustula (Apidae: Meliponini), a tiny yet remarkable pollinator in the Neotropics.</title>
        <authorList>
            <person name="Ferrari R."/>
            <person name="Ricardo P.C."/>
            <person name="Dias F.C."/>
            <person name="Araujo N.S."/>
            <person name="Soares D.O."/>
            <person name="Zhou Q.-S."/>
            <person name="Zhu C.-D."/>
            <person name="Coutinho L."/>
            <person name="Airas M.C."/>
            <person name="Batista T.M."/>
        </authorList>
    </citation>
    <scope>NUCLEOTIDE SEQUENCE [LARGE SCALE GENOMIC DNA]</scope>
    <source>
        <strain evidence="1">ASF017062</strain>
        <tissue evidence="1">Abdomen</tissue>
    </source>
</reference>
<evidence type="ECO:0000313" key="2">
    <source>
        <dbReference type="Proteomes" id="UP001432146"/>
    </source>
</evidence>
<dbReference type="AlphaFoldDB" id="A0AAW0ZY28"/>
<evidence type="ECO:0000313" key="1">
    <source>
        <dbReference type="EMBL" id="KAK9301898.1"/>
    </source>
</evidence>
<gene>
    <name evidence="1" type="ORF">QLX08_005896</name>
</gene>
<proteinExistence type="predicted"/>
<organism evidence="1 2">
    <name type="scientific">Tetragonisca angustula</name>
    <dbReference type="NCBI Taxonomy" id="166442"/>
    <lineage>
        <taxon>Eukaryota</taxon>
        <taxon>Metazoa</taxon>
        <taxon>Ecdysozoa</taxon>
        <taxon>Arthropoda</taxon>
        <taxon>Hexapoda</taxon>
        <taxon>Insecta</taxon>
        <taxon>Pterygota</taxon>
        <taxon>Neoptera</taxon>
        <taxon>Endopterygota</taxon>
        <taxon>Hymenoptera</taxon>
        <taxon>Apocrita</taxon>
        <taxon>Aculeata</taxon>
        <taxon>Apoidea</taxon>
        <taxon>Anthophila</taxon>
        <taxon>Apidae</taxon>
        <taxon>Tetragonisca</taxon>
    </lineage>
</organism>
<protein>
    <submittedName>
        <fullName evidence="1">Uncharacterized protein</fullName>
    </submittedName>
</protein>
<comment type="caution">
    <text evidence="1">The sequence shown here is derived from an EMBL/GenBank/DDBJ whole genome shotgun (WGS) entry which is preliminary data.</text>
</comment>
<keyword evidence="2" id="KW-1185">Reference proteome</keyword>
<accession>A0AAW0ZY28</accession>
<name>A0AAW0ZY28_9HYME</name>